<dbReference type="SUPFAM" id="SSF56436">
    <property type="entry name" value="C-type lectin-like"/>
    <property type="match status" value="1"/>
</dbReference>
<organism evidence="11">
    <name type="scientific">viral metagenome</name>
    <dbReference type="NCBI Taxonomy" id="1070528"/>
    <lineage>
        <taxon>unclassified sequences</taxon>
        <taxon>metagenomes</taxon>
        <taxon>organismal metagenomes</taxon>
    </lineage>
</organism>
<evidence type="ECO:0000256" key="8">
    <source>
        <dbReference type="ARBA" id="ARBA00023180"/>
    </source>
</evidence>
<proteinExistence type="predicted"/>
<keyword evidence="2 9" id="KW-0812">Transmembrane</keyword>
<accession>A0A6C0M042</accession>
<feature type="transmembrane region" description="Helical" evidence="9">
    <location>
        <begin position="31"/>
        <end position="50"/>
    </location>
</feature>
<evidence type="ECO:0000256" key="6">
    <source>
        <dbReference type="ARBA" id="ARBA00023157"/>
    </source>
</evidence>
<evidence type="ECO:0000256" key="7">
    <source>
        <dbReference type="ARBA" id="ARBA00023170"/>
    </source>
</evidence>
<feature type="domain" description="Link" evidence="10">
    <location>
        <begin position="131"/>
        <end position="232"/>
    </location>
</feature>
<dbReference type="InterPro" id="IPR000538">
    <property type="entry name" value="Link_dom"/>
</dbReference>
<dbReference type="PANTHER" id="PTHR10225:SF5">
    <property type="entry name" value="C-TYPE LECTIN DOMAIN-CONTAINING PROTEIN"/>
    <property type="match status" value="1"/>
</dbReference>
<evidence type="ECO:0000256" key="3">
    <source>
        <dbReference type="ARBA" id="ARBA00022729"/>
    </source>
</evidence>
<dbReference type="GO" id="GO:0005540">
    <property type="term" value="F:hyaluronic acid binding"/>
    <property type="evidence" value="ECO:0007669"/>
    <property type="project" value="InterPro"/>
</dbReference>
<dbReference type="PROSITE" id="PS50963">
    <property type="entry name" value="LINK_2"/>
    <property type="match status" value="1"/>
</dbReference>
<dbReference type="Pfam" id="PF00193">
    <property type="entry name" value="Xlink"/>
    <property type="match status" value="1"/>
</dbReference>
<dbReference type="GO" id="GO:0007155">
    <property type="term" value="P:cell adhesion"/>
    <property type="evidence" value="ECO:0007669"/>
    <property type="project" value="InterPro"/>
</dbReference>
<evidence type="ECO:0000259" key="10">
    <source>
        <dbReference type="PROSITE" id="PS50963"/>
    </source>
</evidence>
<dbReference type="AlphaFoldDB" id="A0A6C0M042"/>
<evidence type="ECO:0000256" key="4">
    <source>
        <dbReference type="ARBA" id="ARBA00022989"/>
    </source>
</evidence>
<keyword evidence="6" id="KW-1015">Disulfide bond</keyword>
<evidence type="ECO:0000256" key="5">
    <source>
        <dbReference type="ARBA" id="ARBA00023136"/>
    </source>
</evidence>
<dbReference type="Gene3D" id="3.10.100.10">
    <property type="entry name" value="Mannose-Binding Protein A, subunit A"/>
    <property type="match status" value="1"/>
</dbReference>
<evidence type="ECO:0000256" key="1">
    <source>
        <dbReference type="ARBA" id="ARBA00004167"/>
    </source>
</evidence>
<keyword evidence="7" id="KW-0675">Receptor</keyword>
<reference evidence="11" key="1">
    <citation type="journal article" date="2020" name="Nature">
        <title>Giant virus diversity and host interactions through global metagenomics.</title>
        <authorList>
            <person name="Schulz F."/>
            <person name="Roux S."/>
            <person name="Paez-Espino D."/>
            <person name="Jungbluth S."/>
            <person name="Walsh D.A."/>
            <person name="Denef V.J."/>
            <person name="McMahon K.D."/>
            <person name="Konstantinidis K.T."/>
            <person name="Eloe-Fadrosh E.A."/>
            <person name="Kyrpides N.C."/>
            <person name="Woyke T."/>
        </authorList>
    </citation>
    <scope>NUCLEOTIDE SEQUENCE</scope>
    <source>
        <strain evidence="11">GVMAG-S-1035124-57</strain>
    </source>
</reference>
<dbReference type="GO" id="GO:0004888">
    <property type="term" value="F:transmembrane signaling receptor activity"/>
    <property type="evidence" value="ECO:0007669"/>
    <property type="project" value="TreeGrafter"/>
</dbReference>
<dbReference type="SMART" id="SM00445">
    <property type="entry name" value="LINK"/>
    <property type="match status" value="1"/>
</dbReference>
<evidence type="ECO:0000256" key="9">
    <source>
        <dbReference type="SAM" id="Phobius"/>
    </source>
</evidence>
<dbReference type="InterPro" id="IPR016187">
    <property type="entry name" value="CTDL_fold"/>
</dbReference>
<dbReference type="InterPro" id="IPR043210">
    <property type="entry name" value="CD44_antigen-like"/>
</dbReference>
<keyword evidence="3" id="KW-0732">Signal</keyword>
<dbReference type="EMBL" id="MN740637">
    <property type="protein sequence ID" value="QHU36399.1"/>
    <property type="molecule type" value="Genomic_DNA"/>
</dbReference>
<keyword evidence="5 9" id="KW-0472">Membrane</keyword>
<dbReference type="PANTHER" id="PTHR10225">
    <property type="entry name" value="HYALURONAN RECEPTOR"/>
    <property type="match status" value="1"/>
</dbReference>
<evidence type="ECO:0000313" key="11">
    <source>
        <dbReference type="EMBL" id="QHU36399.1"/>
    </source>
</evidence>
<evidence type="ECO:0000256" key="2">
    <source>
        <dbReference type="ARBA" id="ARBA00022692"/>
    </source>
</evidence>
<dbReference type="GO" id="GO:0005886">
    <property type="term" value="C:plasma membrane"/>
    <property type="evidence" value="ECO:0007669"/>
    <property type="project" value="UniProtKB-ARBA"/>
</dbReference>
<protein>
    <recommendedName>
        <fullName evidence="10">Link domain-containing protein</fullName>
    </recommendedName>
</protein>
<keyword evidence="4 9" id="KW-1133">Transmembrane helix</keyword>
<sequence length="286" mass="31954">MNVSYDYVTGIGQNPMDYINVPKNVSTSGKLMMLAVLTVTIFLYYIVFLNMPGGTGSTGASAANSSGGAKLLELIMWGTFIVLIIINGYQYFFNVNIITNLQDVFSDQPKIDITVQHPEGDESETTVPQLKYFKQVFHVPGNEYTYEDAKDVCKAFDARLASYDEVEKAYSNGGEWCSYGWSENQMALFPTQKKTWAKLQNIKGHEHDCGRPGVNGGFIANPDVRFGINCYGFKPKITAAEADVMKTAAIYPKTLKDMEKQQRVAYWQTKLSDILVSPFNNDVWSA</sequence>
<name>A0A6C0M042_9ZZZZ</name>
<feature type="transmembrane region" description="Helical" evidence="9">
    <location>
        <begin position="71"/>
        <end position="92"/>
    </location>
</feature>
<keyword evidence="8" id="KW-0325">Glycoprotein</keyword>
<dbReference type="InterPro" id="IPR016186">
    <property type="entry name" value="C-type_lectin-like/link_sf"/>
</dbReference>
<comment type="subcellular location">
    <subcellularLocation>
        <location evidence="1">Membrane</location>
        <topology evidence="1">Single-pass membrane protein</topology>
    </subcellularLocation>
</comment>